<keyword evidence="1" id="KW-0418">Kinase</keyword>
<evidence type="ECO:0000313" key="1">
    <source>
        <dbReference type="EMBL" id="NUU57078.1"/>
    </source>
</evidence>
<comment type="caution">
    <text evidence="1">The sequence shown here is derived from an EMBL/GenBank/DDBJ whole genome shotgun (WGS) entry which is preliminary data.</text>
</comment>
<protein>
    <submittedName>
        <fullName evidence="1">Pyruvate kinase</fullName>
    </submittedName>
</protein>
<dbReference type="Proteomes" id="UP000577724">
    <property type="component" value="Unassembled WGS sequence"/>
</dbReference>
<gene>
    <name evidence="1" type="ORF">HP548_23640</name>
</gene>
<name>A0ABX2MSL8_9BACL</name>
<dbReference type="GO" id="GO:0016301">
    <property type="term" value="F:kinase activity"/>
    <property type="evidence" value="ECO:0007669"/>
    <property type="project" value="UniProtKB-KW"/>
</dbReference>
<keyword evidence="1" id="KW-0670">Pyruvate</keyword>
<sequence length="175" mass="20636">MEIDIRKLYEKYLTLDIPSPFSLEQIHDRLIKKYYAEQVDLSLFSDLSNDPDAEFDQAIAAYVFKDQRGIVELLKLNNEEEIYEPLEFAWIINSTIRGFSHMLCVEIGVLQLEIPKEEMVLGNLLFEEYLVALYLTGHIQFEDDLLIDKVIARYKEGYRLRYFGNQNGDDTYLYN</sequence>
<reference evidence="1 2" key="1">
    <citation type="submission" date="2020-05" db="EMBL/GenBank/DDBJ databases">
        <title>Genome Sequencing of Type Strains.</title>
        <authorList>
            <person name="Lemaire J.F."/>
            <person name="Inderbitzin P."/>
            <person name="Gregorio O.A."/>
            <person name="Collins S.B."/>
            <person name="Wespe N."/>
            <person name="Knight-Connoni V."/>
        </authorList>
    </citation>
    <scope>NUCLEOTIDE SEQUENCE [LARGE SCALE GENOMIC DNA]</scope>
    <source>
        <strain evidence="1 2">DSM 19942</strain>
    </source>
</reference>
<dbReference type="EMBL" id="JABMCC010000118">
    <property type="protein sequence ID" value="NUU57078.1"/>
    <property type="molecule type" value="Genomic_DNA"/>
</dbReference>
<organism evidence="1 2">
    <name type="scientific">Paenibacillus taichungensis</name>
    <dbReference type="NCBI Taxonomy" id="484184"/>
    <lineage>
        <taxon>Bacteria</taxon>
        <taxon>Bacillati</taxon>
        <taxon>Bacillota</taxon>
        <taxon>Bacilli</taxon>
        <taxon>Bacillales</taxon>
        <taxon>Paenibacillaceae</taxon>
        <taxon>Paenibacillus</taxon>
    </lineage>
</organism>
<accession>A0ABX2MSL8</accession>
<proteinExistence type="predicted"/>
<dbReference type="GeneID" id="97133746"/>
<keyword evidence="2" id="KW-1185">Reference proteome</keyword>
<keyword evidence="1" id="KW-0808">Transferase</keyword>
<evidence type="ECO:0000313" key="2">
    <source>
        <dbReference type="Proteomes" id="UP000577724"/>
    </source>
</evidence>
<dbReference type="RefSeq" id="WP_175383072.1">
    <property type="nucleotide sequence ID" value="NZ_JABMCC010000118.1"/>
</dbReference>